<feature type="domain" description="B box-type" evidence="5">
    <location>
        <begin position="682"/>
        <end position="729"/>
    </location>
</feature>
<keyword evidence="7" id="KW-1185">Reference proteome</keyword>
<organism evidence="6 7">
    <name type="scientific">Pythium oligandrum</name>
    <name type="common">Mycoparasitic fungus</name>
    <dbReference type="NCBI Taxonomy" id="41045"/>
    <lineage>
        <taxon>Eukaryota</taxon>
        <taxon>Sar</taxon>
        <taxon>Stramenopiles</taxon>
        <taxon>Oomycota</taxon>
        <taxon>Peronosporomycetes</taxon>
        <taxon>Pythiales</taxon>
        <taxon>Pythiaceae</taxon>
        <taxon>Pythium</taxon>
    </lineage>
</organism>
<evidence type="ECO:0000259" key="5">
    <source>
        <dbReference type="PROSITE" id="PS50119"/>
    </source>
</evidence>
<keyword evidence="1" id="KW-0479">Metal-binding</keyword>
<dbReference type="Pfam" id="PF00612">
    <property type="entry name" value="IQ"/>
    <property type="match status" value="2"/>
</dbReference>
<dbReference type="Gene3D" id="1.20.5.190">
    <property type="match status" value="1"/>
</dbReference>
<dbReference type="SMART" id="SM00456">
    <property type="entry name" value="WW"/>
    <property type="match status" value="2"/>
</dbReference>
<evidence type="ECO:0000259" key="4">
    <source>
        <dbReference type="PROSITE" id="PS50020"/>
    </source>
</evidence>
<feature type="region of interest" description="Disordered" evidence="3">
    <location>
        <begin position="625"/>
        <end position="662"/>
    </location>
</feature>
<sequence length="982" mass="113087">MARHVSAWDLRHLSGKYPWLRVDNETVEEFRAPFEWVEAASESASSEEELETDDERGKDGVPKRQHSHSGRYSLANPTNRRAASVIKAKPSRKGQFSPKKLSEKSGNSVQTPPIAPQKHSGTSHTTDAMIPPPKSVLEASVYSDWAALRQHQHETRRNPKKPTHSILSLSLPSLHRNPQVASKTSLASQLTRLAQQERSLQQQVYSQIEAEKAKLPLTFLFERHLDQSYCRQKSVETITTIFAKLQFRLVYSAFQRWKALNDALNKQELQEAALERAKIRALALLDRLASDCYVGTLDRAFGRWRNTIKAMAEHERQSAARKIQCIFRQRRAKALFHELKRASMDRAYKRDVEIQQLLRFERRMAQRHRDERQRMEELVQQSALLIQKRARGMEARRVTTLLARAMRLVEQQQRRRYAYSTQRNVNTSPLLAFLSSDYHQTQPDLLEQMIQDADAELISEDRAVVLLQRHFRGYATRLGFVVLQTQQRERKKLEERMCHLLQRVARGYLARKRVRQLKQKQRSEALMAAYVRERHSKSQQEAWEERYKQEQMTLQLQRLQVLETMRVDAKRDAEVAKWQAEAALYRKQELQAQLEAQKLQDTLKHDAWELVTDAKGQPYYYNTISGESSWERPSSPPKPLSKEEKTDEKPTEDGVLSAKPDETAHDSALLSSHLNLAMHFRLGAALCAECQQVLALRQCVGCDEALCAQCFETIHEASQKKQSHEFTQLELMKEELTSARDAYCIDCTLRKCTRLCNLCGDGFCSGCFDKQHSIGQRALHTWIPWTQFTQYDDWLVIHDDQTGKDVYFNIETKESTHTKPFVLQSGEDRHRALFHEREQPLKARALALEGEVTQLQDKLRIVEEEKAVLIQRPRSRVANASNAEAKPDQGKPRKGKLKSLFSRSKGKKATMAEGESTTTPEELAKQALKKGVTSSEQSLLQQKLMTRSRGEKEAKAQRTIGTKHFEDAMIQQLSTDPPSKAK</sequence>
<feature type="compositionally biased region" description="Polar residues" evidence="3">
    <location>
        <begin position="971"/>
        <end position="982"/>
    </location>
</feature>
<reference evidence="6" key="1">
    <citation type="submission" date="2019-03" db="EMBL/GenBank/DDBJ databases">
        <title>Long read genome sequence of the mycoparasitic Pythium oligandrum ATCC 38472 isolated from sugarbeet rhizosphere.</title>
        <authorList>
            <person name="Gaulin E."/>
        </authorList>
    </citation>
    <scope>NUCLEOTIDE SEQUENCE</scope>
    <source>
        <strain evidence="6">ATCC 38472_TT</strain>
    </source>
</reference>
<dbReference type="PROSITE" id="PS50119">
    <property type="entry name" value="ZF_BBOX"/>
    <property type="match status" value="1"/>
</dbReference>
<dbReference type="Pfam" id="PF00397">
    <property type="entry name" value="WW"/>
    <property type="match status" value="1"/>
</dbReference>
<dbReference type="Proteomes" id="UP000794436">
    <property type="component" value="Unassembled WGS sequence"/>
</dbReference>
<dbReference type="PROSITE" id="PS01159">
    <property type="entry name" value="WW_DOMAIN_1"/>
    <property type="match status" value="1"/>
</dbReference>
<evidence type="ECO:0008006" key="8">
    <source>
        <dbReference type="Google" id="ProtNLM"/>
    </source>
</evidence>
<dbReference type="CDD" id="cd19757">
    <property type="entry name" value="Bbox1"/>
    <property type="match status" value="1"/>
</dbReference>
<evidence type="ECO:0000256" key="1">
    <source>
        <dbReference type="PROSITE-ProRule" id="PRU00024"/>
    </source>
</evidence>
<dbReference type="Gene3D" id="2.20.70.10">
    <property type="match status" value="1"/>
</dbReference>
<dbReference type="InterPro" id="IPR000315">
    <property type="entry name" value="Znf_B-box"/>
</dbReference>
<keyword evidence="1" id="KW-0863">Zinc-finger</keyword>
<dbReference type="OrthoDB" id="6344460at2759"/>
<accession>A0A8K1FFX7</accession>
<feature type="region of interest" description="Disordered" evidence="3">
    <location>
        <begin position="876"/>
        <end position="982"/>
    </location>
</feature>
<evidence type="ECO:0000256" key="2">
    <source>
        <dbReference type="SAM" id="Coils"/>
    </source>
</evidence>
<gene>
    <name evidence="6" type="ORF">Poli38472_009653</name>
</gene>
<feature type="compositionally biased region" description="Acidic residues" evidence="3">
    <location>
        <begin position="45"/>
        <end position="54"/>
    </location>
</feature>
<feature type="domain" description="WW" evidence="4">
    <location>
        <begin position="608"/>
        <end position="635"/>
    </location>
</feature>
<dbReference type="PROSITE" id="PS50096">
    <property type="entry name" value="IQ"/>
    <property type="match status" value="3"/>
</dbReference>
<feature type="compositionally biased region" description="Basic and acidic residues" evidence="3">
    <location>
        <begin position="640"/>
        <end position="652"/>
    </location>
</feature>
<comment type="caution">
    <text evidence="6">The sequence shown here is derived from an EMBL/GenBank/DDBJ whole genome shotgun (WGS) entry which is preliminary data.</text>
</comment>
<dbReference type="PROSITE" id="PS50020">
    <property type="entry name" value="WW_DOMAIN_2"/>
    <property type="match status" value="1"/>
</dbReference>
<dbReference type="EMBL" id="SPLM01000074">
    <property type="protein sequence ID" value="TMW62160.1"/>
    <property type="molecule type" value="Genomic_DNA"/>
</dbReference>
<dbReference type="SUPFAM" id="SSF51045">
    <property type="entry name" value="WW domain"/>
    <property type="match status" value="1"/>
</dbReference>
<evidence type="ECO:0000313" key="6">
    <source>
        <dbReference type="EMBL" id="TMW62160.1"/>
    </source>
</evidence>
<dbReference type="InterPro" id="IPR000048">
    <property type="entry name" value="IQ_motif_EF-hand-BS"/>
</dbReference>
<proteinExistence type="predicted"/>
<keyword evidence="1" id="KW-0862">Zinc</keyword>
<dbReference type="CDD" id="cd00201">
    <property type="entry name" value="WW"/>
    <property type="match status" value="1"/>
</dbReference>
<dbReference type="SMART" id="SM00015">
    <property type="entry name" value="IQ"/>
    <property type="match status" value="3"/>
</dbReference>
<feature type="coiled-coil region" evidence="2">
    <location>
        <begin position="845"/>
        <end position="872"/>
    </location>
</feature>
<dbReference type="GO" id="GO:0008270">
    <property type="term" value="F:zinc ion binding"/>
    <property type="evidence" value="ECO:0007669"/>
    <property type="project" value="UniProtKB-KW"/>
</dbReference>
<keyword evidence="2" id="KW-0175">Coiled coil</keyword>
<evidence type="ECO:0000256" key="3">
    <source>
        <dbReference type="SAM" id="MobiDB-lite"/>
    </source>
</evidence>
<feature type="compositionally biased region" description="Polar residues" evidence="3">
    <location>
        <begin position="932"/>
        <end position="945"/>
    </location>
</feature>
<dbReference type="InterPro" id="IPR036020">
    <property type="entry name" value="WW_dom_sf"/>
</dbReference>
<dbReference type="AlphaFoldDB" id="A0A8K1FFX7"/>
<feature type="region of interest" description="Disordered" evidence="3">
    <location>
        <begin position="38"/>
        <end position="132"/>
    </location>
</feature>
<evidence type="ECO:0000313" key="7">
    <source>
        <dbReference type="Proteomes" id="UP000794436"/>
    </source>
</evidence>
<name>A0A8K1FFX7_PYTOL</name>
<protein>
    <recommendedName>
        <fullName evidence="8">WW domain-containing protein</fullName>
    </recommendedName>
</protein>
<dbReference type="InterPro" id="IPR001202">
    <property type="entry name" value="WW_dom"/>
</dbReference>